<evidence type="ECO:0000313" key="3">
    <source>
        <dbReference type="EMBL" id="MFK2930397.1"/>
    </source>
</evidence>
<evidence type="ECO:0000256" key="1">
    <source>
        <dbReference type="ARBA" id="ARBA00023284"/>
    </source>
</evidence>
<dbReference type="InterPro" id="IPR013766">
    <property type="entry name" value="Thioredoxin_domain"/>
</dbReference>
<dbReference type="Gene3D" id="3.40.30.10">
    <property type="entry name" value="Glutaredoxin"/>
    <property type="match status" value="1"/>
</dbReference>
<accession>A0ABW8KE39</accession>
<comment type="caution">
    <text evidence="3">The sequence shown here is derived from an EMBL/GenBank/DDBJ whole genome shotgun (WGS) entry which is preliminary data.</text>
</comment>
<evidence type="ECO:0000313" key="4">
    <source>
        <dbReference type="Proteomes" id="UP001620397"/>
    </source>
</evidence>
<dbReference type="PROSITE" id="PS51352">
    <property type="entry name" value="THIOREDOXIN_2"/>
    <property type="match status" value="1"/>
</dbReference>
<dbReference type="PROSITE" id="PS00194">
    <property type="entry name" value="THIOREDOXIN_1"/>
    <property type="match status" value="1"/>
</dbReference>
<dbReference type="SUPFAM" id="SSF52833">
    <property type="entry name" value="Thioredoxin-like"/>
    <property type="match status" value="1"/>
</dbReference>
<dbReference type="PANTHER" id="PTHR42852:SF18">
    <property type="entry name" value="CHROMOSOME UNDETERMINED SCAFFOLD_47, WHOLE GENOME SHOTGUN SEQUENCE"/>
    <property type="match status" value="1"/>
</dbReference>
<organism evidence="3 4">
    <name type="scientific">Dyella agri</name>
    <dbReference type="NCBI Taxonomy" id="1926869"/>
    <lineage>
        <taxon>Bacteria</taxon>
        <taxon>Pseudomonadati</taxon>
        <taxon>Pseudomonadota</taxon>
        <taxon>Gammaproteobacteria</taxon>
        <taxon>Lysobacterales</taxon>
        <taxon>Rhodanobacteraceae</taxon>
        <taxon>Dyella</taxon>
    </lineage>
</organism>
<dbReference type="Proteomes" id="UP001620397">
    <property type="component" value="Unassembled WGS sequence"/>
</dbReference>
<dbReference type="CDD" id="cd02966">
    <property type="entry name" value="TlpA_like_family"/>
    <property type="match status" value="1"/>
</dbReference>
<gene>
    <name evidence="3" type="ORF">ISP14_06265</name>
</gene>
<dbReference type="Pfam" id="PF00578">
    <property type="entry name" value="AhpC-TSA"/>
    <property type="match status" value="1"/>
</dbReference>
<dbReference type="RefSeq" id="WP_404537263.1">
    <property type="nucleotide sequence ID" value="NZ_JADIKL010000003.1"/>
</dbReference>
<protein>
    <submittedName>
        <fullName evidence="3">Redoxin domain-containing protein</fullName>
    </submittedName>
</protein>
<dbReference type="PANTHER" id="PTHR42852">
    <property type="entry name" value="THIOL:DISULFIDE INTERCHANGE PROTEIN DSBE"/>
    <property type="match status" value="1"/>
</dbReference>
<dbReference type="InterPro" id="IPR050553">
    <property type="entry name" value="Thioredoxin_ResA/DsbE_sf"/>
</dbReference>
<proteinExistence type="predicted"/>
<dbReference type="EMBL" id="JADIKL010000003">
    <property type="protein sequence ID" value="MFK2930397.1"/>
    <property type="molecule type" value="Genomic_DNA"/>
</dbReference>
<dbReference type="InterPro" id="IPR000866">
    <property type="entry name" value="AhpC/TSA"/>
</dbReference>
<feature type="domain" description="Thioredoxin" evidence="2">
    <location>
        <begin position="39"/>
        <end position="180"/>
    </location>
</feature>
<keyword evidence="4" id="KW-1185">Reference proteome</keyword>
<evidence type="ECO:0000259" key="2">
    <source>
        <dbReference type="PROSITE" id="PS51352"/>
    </source>
</evidence>
<sequence>MLSRDNLVILGIAVLAAALGGWLQHESRLAHVPAGATVAQLGEAAPALELPDLQGRVHSLADYRGRRVLLNFWASWCGPCLDELPALDRTQAKFGDQGTIVLGIAMDEPLRVRAFLADHPLHFPVLLGQMEAPSTSLRWGDSGEMLPYSVLIGTDGRVIATHWGPLDTATLEDWFTGSMPRDGHSSDPRAQG</sequence>
<dbReference type="InterPro" id="IPR036249">
    <property type="entry name" value="Thioredoxin-like_sf"/>
</dbReference>
<dbReference type="InterPro" id="IPR017937">
    <property type="entry name" value="Thioredoxin_CS"/>
</dbReference>
<reference evidence="3 4" key="1">
    <citation type="submission" date="2020-10" db="EMBL/GenBank/DDBJ databases">
        <title>Phylogeny of dyella-like bacteria.</title>
        <authorList>
            <person name="Fu J."/>
        </authorList>
    </citation>
    <scope>NUCLEOTIDE SEQUENCE [LARGE SCALE GENOMIC DNA]</scope>
    <source>
        <strain evidence="3 4">DKC-1</strain>
    </source>
</reference>
<keyword evidence="1" id="KW-0676">Redox-active center</keyword>
<name>A0ABW8KE39_9GAMM</name>